<protein>
    <recommendedName>
        <fullName evidence="11">Phytocyanin domain-containing protein</fullName>
    </recommendedName>
</protein>
<keyword evidence="2" id="KW-0336">GPI-anchor</keyword>
<evidence type="ECO:0000313" key="15">
    <source>
        <dbReference type="Proteomes" id="UP000639772"/>
    </source>
</evidence>
<keyword evidence="5" id="KW-1015">Disulfide bond</keyword>
<dbReference type="PROSITE" id="PS51485">
    <property type="entry name" value="PHYTOCYANIN"/>
    <property type="match status" value="1"/>
</dbReference>
<dbReference type="GO" id="GO:0005886">
    <property type="term" value="C:plasma membrane"/>
    <property type="evidence" value="ECO:0007669"/>
    <property type="project" value="TreeGrafter"/>
</dbReference>
<dbReference type="FunFam" id="2.60.40.420:FF:000010">
    <property type="entry name" value="Early nodulin-like protein 1"/>
    <property type="match status" value="1"/>
</dbReference>
<evidence type="ECO:0000256" key="2">
    <source>
        <dbReference type="ARBA" id="ARBA00022622"/>
    </source>
</evidence>
<comment type="subcellular location">
    <subcellularLocation>
        <location evidence="9">Endomembrane system</location>
        <topology evidence="9">Lipid-anchor</topology>
    </subcellularLocation>
    <subcellularLocation>
        <location evidence="1">Membrane</location>
        <topology evidence="1">Lipid-anchor</topology>
        <topology evidence="1">GPI-anchor</topology>
    </subcellularLocation>
</comment>
<dbReference type="PANTHER" id="PTHR33021">
    <property type="entry name" value="BLUE COPPER PROTEIN"/>
    <property type="match status" value="1"/>
</dbReference>
<dbReference type="InterPro" id="IPR008972">
    <property type="entry name" value="Cupredoxin"/>
</dbReference>
<evidence type="ECO:0000313" key="14">
    <source>
        <dbReference type="Proteomes" id="UP000636800"/>
    </source>
</evidence>
<dbReference type="Proteomes" id="UP000636800">
    <property type="component" value="Chromosome 1"/>
</dbReference>
<feature type="chain" id="PRO_5033643033" description="Phytocyanin domain-containing protein" evidence="10">
    <location>
        <begin position="24"/>
        <end position="196"/>
    </location>
</feature>
<dbReference type="Gene3D" id="2.60.40.420">
    <property type="entry name" value="Cupredoxins - blue copper proteins"/>
    <property type="match status" value="1"/>
</dbReference>
<dbReference type="InterPro" id="IPR003245">
    <property type="entry name" value="Phytocyanin_dom"/>
</dbReference>
<dbReference type="GO" id="GO:0012505">
    <property type="term" value="C:endomembrane system"/>
    <property type="evidence" value="ECO:0007669"/>
    <property type="project" value="UniProtKB-SubCell"/>
</dbReference>
<dbReference type="SUPFAM" id="SSF49503">
    <property type="entry name" value="Cupredoxins"/>
    <property type="match status" value="1"/>
</dbReference>
<evidence type="ECO:0000256" key="1">
    <source>
        <dbReference type="ARBA" id="ARBA00004589"/>
    </source>
</evidence>
<name>A0A835S738_VANPL</name>
<dbReference type="Proteomes" id="UP000639772">
    <property type="component" value="Chromosome 1"/>
</dbReference>
<feature type="domain" description="Phytocyanin" evidence="11">
    <location>
        <begin position="24"/>
        <end position="128"/>
    </location>
</feature>
<comment type="similarity">
    <text evidence="8">Belongs to the early nodulin-like (ENODL) family.</text>
</comment>
<feature type="signal peptide" evidence="10">
    <location>
        <begin position="1"/>
        <end position="23"/>
    </location>
</feature>
<evidence type="ECO:0000313" key="12">
    <source>
        <dbReference type="EMBL" id="KAG0498570.1"/>
    </source>
</evidence>
<evidence type="ECO:0000256" key="5">
    <source>
        <dbReference type="ARBA" id="ARBA00023157"/>
    </source>
</evidence>
<evidence type="ECO:0000256" key="9">
    <source>
        <dbReference type="ARBA" id="ARBA00037868"/>
    </source>
</evidence>
<dbReference type="GO" id="GO:0009055">
    <property type="term" value="F:electron transfer activity"/>
    <property type="evidence" value="ECO:0007669"/>
    <property type="project" value="InterPro"/>
</dbReference>
<keyword evidence="14" id="KW-1185">Reference proteome</keyword>
<keyword evidence="7" id="KW-0449">Lipoprotein</keyword>
<dbReference type="PANTHER" id="PTHR33021:SF44">
    <property type="entry name" value="EARLY NODULIN-LIKE PROTEIN 8"/>
    <property type="match status" value="1"/>
</dbReference>
<keyword evidence="6" id="KW-0325">Glycoprotein</keyword>
<reference evidence="14 15" key="1">
    <citation type="journal article" date="2020" name="Nat. Food">
        <title>A phased Vanilla planifolia genome enables genetic improvement of flavour and production.</title>
        <authorList>
            <person name="Hasing T."/>
            <person name="Tang H."/>
            <person name="Brym M."/>
            <person name="Khazi F."/>
            <person name="Huang T."/>
            <person name="Chambers A.H."/>
        </authorList>
    </citation>
    <scope>NUCLEOTIDE SEQUENCE [LARGE SCALE GENOMIC DNA]</scope>
    <source>
        <tissue evidence="13">Leaf</tissue>
    </source>
</reference>
<dbReference type="Pfam" id="PF02298">
    <property type="entry name" value="Cu_bind_like"/>
    <property type="match status" value="1"/>
</dbReference>
<dbReference type="InterPro" id="IPR039391">
    <property type="entry name" value="Phytocyanin-like"/>
</dbReference>
<evidence type="ECO:0000256" key="10">
    <source>
        <dbReference type="SAM" id="SignalP"/>
    </source>
</evidence>
<dbReference type="AlphaFoldDB" id="A0A835S738"/>
<keyword evidence="4" id="KW-0472">Membrane</keyword>
<proteinExistence type="inferred from homology"/>
<evidence type="ECO:0000256" key="6">
    <source>
        <dbReference type="ARBA" id="ARBA00023180"/>
    </source>
</evidence>
<dbReference type="EMBL" id="JADCNM010000001">
    <property type="protein sequence ID" value="KAG0502799.1"/>
    <property type="molecule type" value="Genomic_DNA"/>
</dbReference>
<dbReference type="CDD" id="cd11019">
    <property type="entry name" value="OsENODL1_like"/>
    <property type="match status" value="1"/>
</dbReference>
<sequence>MLTQQMIAAAMCFLFATNTGIAAYQFKVGDLNAWGVPPSSIANLYLSWSLNHSFHIGDSLLFLYPPSQDSVIQVTERAFNTCVVADPIIKMGDGNSVFNLTSPGNFYFTSGVPGHCQKGQKLHIAVPNANGTFFPPSPDDVSGADGPAAVAGGPSSYPLVFGPNPPDGSAAPGRFEAAAPAVFGSAVAVAILCCIL</sequence>
<dbReference type="EMBL" id="JADCNL010000001">
    <property type="protein sequence ID" value="KAG0498570.1"/>
    <property type="molecule type" value="Genomic_DNA"/>
</dbReference>
<evidence type="ECO:0000256" key="8">
    <source>
        <dbReference type="ARBA" id="ARBA00035011"/>
    </source>
</evidence>
<evidence type="ECO:0000256" key="4">
    <source>
        <dbReference type="ARBA" id="ARBA00023136"/>
    </source>
</evidence>
<keyword evidence="3 10" id="KW-0732">Signal</keyword>
<accession>A0A835S738</accession>
<gene>
    <name evidence="13" type="ORF">HPP92_002871</name>
    <name evidence="12" type="ORF">HPP92_003261</name>
</gene>
<dbReference type="GO" id="GO:0098552">
    <property type="term" value="C:side of membrane"/>
    <property type="evidence" value="ECO:0007669"/>
    <property type="project" value="UniProtKB-KW"/>
</dbReference>
<comment type="caution">
    <text evidence="13">The sequence shown here is derived from an EMBL/GenBank/DDBJ whole genome shotgun (WGS) entry which is preliminary data.</text>
</comment>
<evidence type="ECO:0000313" key="13">
    <source>
        <dbReference type="EMBL" id="KAG0502799.1"/>
    </source>
</evidence>
<evidence type="ECO:0000256" key="7">
    <source>
        <dbReference type="ARBA" id="ARBA00023288"/>
    </source>
</evidence>
<dbReference type="OrthoDB" id="782862at2759"/>
<organism evidence="13 15">
    <name type="scientific">Vanilla planifolia</name>
    <name type="common">Vanilla</name>
    <dbReference type="NCBI Taxonomy" id="51239"/>
    <lineage>
        <taxon>Eukaryota</taxon>
        <taxon>Viridiplantae</taxon>
        <taxon>Streptophyta</taxon>
        <taxon>Embryophyta</taxon>
        <taxon>Tracheophyta</taxon>
        <taxon>Spermatophyta</taxon>
        <taxon>Magnoliopsida</taxon>
        <taxon>Liliopsida</taxon>
        <taxon>Asparagales</taxon>
        <taxon>Orchidaceae</taxon>
        <taxon>Vanilloideae</taxon>
        <taxon>Vanilleae</taxon>
        <taxon>Vanilla</taxon>
    </lineage>
</organism>
<evidence type="ECO:0000259" key="11">
    <source>
        <dbReference type="PROSITE" id="PS51485"/>
    </source>
</evidence>
<dbReference type="InterPro" id="IPR041846">
    <property type="entry name" value="ENL_dom"/>
</dbReference>
<evidence type="ECO:0000256" key="3">
    <source>
        <dbReference type="ARBA" id="ARBA00022729"/>
    </source>
</evidence>